<feature type="domain" description="Carbohydrate-binding/sugar hydrolysis" evidence="5">
    <location>
        <begin position="40"/>
        <end position="188"/>
    </location>
</feature>
<feature type="chain" id="PRO_5047328749" evidence="4">
    <location>
        <begin position="23"/>
        <end position="421"/>
    </location>
</feature>
<dbReference type="NCBIfam" id="TIGR03804">
    <property type="entry name" value="para_beta_helix"/>
    <property type="match status" value="2"/>
</dbReference>
<proteinExistence type="predicted"/>
<comment type="pathway">
    <text evidence="1">Protein modification; protein ubiquitination.</text>
</comment>
<dbReference type="RefSeq" id="WP_201687453.1">
    <property type="nucleotide sequence ID" value="NZ_JAEQND010000002.1"/>
</dbReference>
<keyword evidence="2" id="KW-0677">Repeat</keyword>
<dbReference type="InterPro" id="IPR051550">
    <property type="entry name" value="SCF-Subunits/Alg-Epimerases"/>
</dbReference>
<keyword evidence="4" id="KW-0732">Signal</keyword>
<dbReference type="InterPro" id="IPR012334">
    <property type="entry name" value="Pectin_lyas_fold"/>
</dbReference>
<dbReference type="Gene3D" id="2.160.20.10">
    <property type="entry name" value="Single-stranded right-handed beta-helix, Pectin lyase-like"/>
    <property type="match status" value="2"/>
</dbReference>
<dbReference type="PANTHER" id="PTHR22990">
    <property type="entry name" value="F-BOX ONLY PROTEIN"/>
    <property type="match status" value="1"/>
</dbReference>
<dbReference type="Proteomes" id="UP000622707">
    <property type="component" value="Unassembled WGS sequence"/>
</dbReference>
<dbReference type="Pfam" id="PF05048">
    <property type="entry name" value="NosD"/>
    <property type="match status" value="1"/>
</dbReference>
<keyword evidence="3" id="KW-0833">Ubl conjugation pathway</keyword>
<accession>A0ABS1JJ08</accession>
<dbReference type="SMART" id="SM00710">
    <property type="entry name" value="PbH1"/>
    <property type="match status" value="9"/>
</dbReference>
<dbReference type="InterPro" id="IPR006633">
    <property type="entry name" value="Carb-bd_sugar_hydrolysis-dom"/>
</dbReference>
<dbReference type="InterPro" id="IPR026464">
    <property type="entry name" value="NosD_copper_fam"/>
</dbReference>
<protein>
    <submittedName>
        <fullName evidence="6">Nitrous oxide reductase family maturation protein NosD</fullName>
    </submittedName>
</protein>
<evidence type="ECO:0000256" key="3">
    <source>
        <dbReference type="ARBA" id="ARBA00022786"/>
    </source>
</evidence>
<gene>
    <name evidence="6" type="ORF">JI746_03745</name>
</gene>
<keyword evidence="7" id="KW-1185">Reference proteome</keyword>
<evidence type="ECO:0000259" key="5">
    <source>
        <dbReference type="SMART" id="SM00722"/>
    </source>
</evidence>
<evidence type="ECO:0000313" key="6">
    <source>
        <dbReference type="EMBL" id="MBL0424212.1"/>
    </source>
</evidence>
<name>A0ABS1JJ08_9BURK</name>
<feature type="signal peptide" evidence="4">
    <location>
        <begin position="1"/>
        <end position="22"/>
    </location>
</feature>
<dbReference type="SUPFAM" id="SSF51126">
    <property type="entry name" value="Pectin lyase-like"/>
    <property type="match status" value="1"/>
</dbReference>
<evidence type="ECO:0000256" key="2">
    <source>
        <dbReference type="ARBA" id="ARBA00022737"/>
    </source>
</evidence>
<feature type="domain" description="Carbohydrate-binding/sugar hydrolysis" evidence="5">
    <location>
        <begin position="194"/>
        <end position="361"/>
    </location>
</feature>
<dbReference type="NCBIfam" id="TIGR04247">
    <property type="entry name" value="NosD_copper_fam"/>
    <property type="match status" value="1"/>
</dbReference>
<evidence type="ECO:0000256" key="1">
    <source>
        <dbReference type="ARBA" id="ARBA00004906"/>
    </source>
</evidence>
<organism evidence="6 7">
    <name type="scientific">Ramlibacter alkalitolerans</name>
    <dbReference type="NCBI Taxonomy" id="2039631"/>
    <lineage>
        <taxon>Bacteria</taxon>
        <taxon>Pseudomonadati</taxon>
        <taxon>Pseudomonadota</taxon>
        <taxon>Betaproteobacteria</taxon>
        <taxon>Burkholderiales</taxon>
        <taxon>Comamonadaceae</taxon>
        <taxon>Ramlibacter</taxon>
    </lineage>
</organism>
<comment type="caution">
    <text evidence="6">The sequence shown here is derived from an EMBL/GenBank/DDBJ whole genome shotgun (WGS) entry which is preliminary data.</text>
</comment>
<dbReference type="SMART" id="SM00722">
    <property type="entry name" value="CASH"/>
    <property type="match status" value="2"/>
</dbReference>
<dbReference type="PANTHER" id="PTHR22990:SF15">
    <property type="entry name" value="F-BOX ONLY PROTEIN 10"/>
    <property type="match status" value="1"/>
</dbReference>
<dbReference type="InterPro" id="IPR007742">
    <property type="entry name" value="NosD_dom"/>
</dbReference>
<dbReference type="InterPro" id="IPR006626">
    <property type="entry name" value="PbH1"/>
</dbReference>
<dbReference type="InterPro" id="IPR022441">
    <property type="entry name" value="Para_beta_helix_rpt-2"/>
</dbReference>
<evidence type="ECO:0000256" key="4">
    <source>
        <dbReference type="SAM" id="SignalP"/>
    </source>
</evidence>
<reference evidence="6 7" key="1">
    <citation type="journal article" date="2017" name="Int. J. Syst. Evol. Microbiol.">
        <title>Ramlibacter alkalitolerans sp. nov., alkali-tolerant bacterium isolated from soil of ginseng.</title>
        <authorList>
            <person name="Lee D.H."/>
            <person name="Cha C.J."/>
        </authorList>
    </citation>
    <scope>NUCLEOTIDE SEQUENCE [LARGE SCALE GENOMIC DNA]</scope>
    <source>
        <strain evidence="6 7">KACC 19305</strain>
    </source>
</reference>
<sequence>MKASLRRCAALLVALAASLAGAAELRVAPGGSIGAAIAQARPGDTVLVERGRYEEHLVIDKPLTLQGVGRPTVSGGGSGDTIRVRASGVTIAGLIVADSGADLGAQNAGIAIRAGADRATVRDCDLSYNLFGLYIEGVKDVQVIGNLITGKRDLASAQRGNGIQLYDTSGARIEDNRISFTRDGIYVDISHHAVFRGNRIHDVRYGTHYMNSHHNLWEGNEVYRNRTGLALMETRDQQVRNNRVWGNSDAGIMLRTIQDSVVEGNVVTGNQRGFFIYDAEYNTLRGNLVADNEVGAHVWAGSIHNDVDGNDFVRNRQQVRYVAARDEAWGGKSGNYWSNYVGWDRDGDGRGDTPYEANDVVDRLVWRLPLVKLLLNSAAVQTLRLVAQQFPLLRAPSIVDAKPRMRPQHERWQDLRGSIQP</sequence>
<dbReference type="EMBL" id="JAEQND010000002">
    <property type="protein sequence ID" value="MBL0424212.1"/>
    <property type="molecule type" value="Genomic_DNA"/>
</dbReference>
<evidence type="ECO:0000313" key="7">
    <source>
        <dbReference type="Proteomes" id="UP000622707"/>
    </source>
</evidence>
<dbReference type="InterPro" id="IPR011050">
    <property type="entry name" value="Pectin_lyase_fold/virulence"/>
</dbReference>